<feature type="transmembrane region" description="Helical" evidence="1">
    <location>
        <begin position="12"/>
        <end position="33"/>
    </location>
</feature>
<evidence type="ECO:0000313" key="3">
    <source>
        <dbReference type="Proteomes" id="UP000266188"/>
    </source>
</evidence>
<accession>A0A3A2YZP6</accession>
<dbReference type="Proteomes" id="UP000266188">
    <property type="component" value="Unassembled WGS sequence"/>
</dbReference>
<proteinExistence type="predicted"/>
<evidence type="ECO:0000313" key="2">
    <source>
        <dbReference type="EMBL" id="RJE16369.1"/>
    </source>
</evidence>
<dbReference type="AlphaFoldDB" id="A0A3A2YZP6"/>
<comment type="caution">
    <text evidence="2">The sequence shown here is derived from an EMBL/GenBank/DDBJ whole genome shotgun (WGS) entry which is preliminary data.</text>
</comment>
<gene>
    <name evidence="2" type="ORF">PHISCL_11294</name>
</gene>
<keyword evidence="1" id="KW-1133">Transmembrane helix</keyword>
<keyword evidence="1" id="KW-0812">Transmembrane</keyword>
<protein>
    <submittedName>
        <fullName evidence="2">Transporter</fullName>
    </submittedName>
</protein>
<dbReference type="EMBL" id="MVGC01006443">
    <property type="protein sequence ID" value="RJE16369.1"/>
    <property type="molecule type" value="Genomic_DNA"/>
</dbReference>
<sequence>MAQFNGLGVNWTGTLLGAVAAVMAPIPVLFYLYGHKIRARSKFASDYVVTVQAHGKDNVG</sequence>
<name>A0A3A2YZP6_9EURO</name>
<dbReference type="OrthoDB" id="3936150at2759"/>
<organism evidence="2 3">
    <name type="scientific">Aspergillus sclerotialis</name>
    <dbReference type="NCBI Taxonomy" id="2070753"/>
    <lineage>
        <taxon>Eukaryota</taxon>
        <taxon>Fungi</taxon>
        <taxon>Dikarya</taxon>
        <taxon>Ascomycota</taxon>
        <taxon>Pezizomycotina</taxon>
        <taxon>Eurotiomycetes</taxon>
        <taxon>Eurotiomycetidae</taxon>
        <taxon>Eurotiales</taxon>
        <taxon>Aspergillaceae</taxon>
        <taxon>Aspergillus</taxon>
        <taxon>Aspergillus subgen. Polypaecilum</taxon>
    </lineage>
</organism>
<evidence type="ECO:0000256" key="1">
    <source>
        <dbReference type="SAM" id="Phobius"/>
    </source>
</evidence>
<keyword evidence="3" id="KW-1185">Reference proteome</keyword>
<keyword evidence="1" id="KW-0472">Membrane</keyword>
<reference evidence="3" key="1">
    <citation type="submission" date="2017-02" db="EMBL/GenBank/DDBJ databases">
        <authorList>
            <person name="Tafer H."/>
            <person name="Lopandic K."/>
        </authorList>
    </citation>
    <scope>NUCLEOTIDE SEQUENCE [LARGE SCALE GENOMIC DNA]</scope>
    <source>
        <strain evidence="3">CBS 366.77</strain>
    </source>
</reference>
<dbReference type="STRING" id="2070753.A0A3A2YZP6"/>